<dbReference type="AlphaFoldDB" id="A0A0L6UW96"/>
<dbReference type="GO" id="GO:0030332">
    <property type="term" value="F:cyclin binding"/>
    <property type="evidence" value="ECO:0007669"/>
    <property type="project" value="TreeGrafter"/>
</dbReference>
<evidence type="ECO:0000313" key="1">
    <source>
        <dbReference type="EMBL" id="KNZ52507.1"/>
    </source>
</evidence>
<dbReference type="GO" id="GO:0000151">
    <property type="term" value="C:ubiquitin ligase complex"/>
    <property type="evidence" value="ECO:0007669"/>
    <property type="project" value="TreeGrafter"/>
</dbReference>
<keyword evidence="2" id="KW-1185">Reference proteome</keyword>
<accession>A0A0L6UW96</accession>
<dbReference type="PANTHER" id="PTHR31531:SF2">
    <property type="entry name" value="E3 UBIQUITIN-PROTEIN LIGASE E3D"/>
    <property type="match status" value="1"/>
</dbReference>
<dbReference type="STRING" id="27349.A0A0L6UW96"/>
<organism evidence="1 2">
    <name type="scientific">Puccinia sorghi</name>
    <dbReference type="NCBI Taxonomy" id="27349"/>
    <lineage>
        <taxon>Eukaryota</taxon>
        <taxon>Fungi</taxon>
        <taxon>Dikarya</taxon>
        <taxon>Basidiomycota</taxon>
        <taxon>Pucciniomycotina</taxon>
        <taxon>Pucciniomycetes</taxon>
        <taxon>Pucciniales</taxon>
        <taxon>Pucciniaceae</taxon>
        <taxon>Puccinia</taxon>
    </lineage>
</organism>
<dbReference type="GO" id="GO:0043161">
    <property type="term" value="P:proteasome-mediated ubiquitin-dependent protein catabolic process"/>
    <property type="evidence" value="ECO:0007669"/>
    <property type="project" value="TreeGrafter"/>
</dbReference>
<dbReference type="PANTHER" id="PTHR31531">
    <property type="entry name" value="E3 UBIQUITIN-PROTEIN LIGASE E3D FAMILY MEMBER"/>
    <property type="match status" value="1"/>
</dbReference>
<dbReference type="GO" id="GO:0006513">
    <property type="term" value="P:protein monoubiquitination"/>
    <property type="evidence" value="ECO:0007669"/>
    <property type="project" value="TreeGrafter"/>
</dbReference>
<reference evidence="1 2" key="1">
    <citation type="submission" date="2015-08" db="EMBL/GenBank/DDBJ databases">
        <title>Next Generation Sequencing and Analysis of the Genome of Puccinia sorghi L Schw, the Causal Agent of Maize Common Rust.</title>
        <authorList>
            <person name="Rochi L."/>
            <person name="Burguener G."/>
            <person name="Darino M."/>
            <person name="Turjanski A."/>
            <person name="Kreff E."/>
            <person name="Dieguez M.J."/>
            <person name="Sacco F."/>
        </authorList>
    </citation>
    <scope>NUCLEOTIDE SEQUENCE [LARGE SCALE GENOMIC DNA]</scope>
    <source>
        <strain evidence="1 2">RO10H11247</strain>
    </source>
</reference>
<dbReference type="GO" id="GO:0000209">
    <property type="term" value="P:protein polyubiquitination"/>
    <property type="evidence" value="ECO:0007669"/>
    <property type="project" value="TreeGrafter"/>
</dbReference>
<evidence type="ECO:0008006" key="3">
    <source>
        <dbReference type="Google" id="ProtNLM"/>
    </source>
</evidence>
<dbReference type="Pfam" id="PF09814">
    <property type="entry name" value="HECT_2"/>
    <property type="match status" value="1"/>
</dbReference>
<dbReference type="GO" id="GO:0061630">
    <property type="term" value="F:ubiquitin protein ligase activity"/>
    <property type="evidence" value="ECO:0007669"/>
    <property type="project" value="TreeGrafter"/>
</dbReference>
<proteinExistence type="predicted"/>
<dbReference type="EMBL" id="LAVV01008557">
    <property type="protein sequence ID" value="KNZ52507.1"/>
    <property type="molecule type" value="Genomic_DNA"/>
</dbReference>
<dbReference type="GO" id="GO:0005634">
    <property type="term" value="C:nucleus"/>
    <property type="evidence" value="ECO:0007669"/>
    <property type="project" value="TreeGrafter"/>
</dbReference>
<dbReference type="OrthoDB" id="2495233at2759"/>
<dbReference type="Proteomes" id="UP000037035">
    <property type="component" value="Unassembled WGS sequence"/>
</dbReference>
<gene>
    <name evidence="1" type="ORF">VP01_354g2</name>
</gene>
<dbReference type="VEuPathDB" id="FungiDB:VP01_354g2"/>
<sequence length="473" mass="54153">MSIPPDQPPARSSQDWNWALEEHTRIGKLRIWLWPTDPGSTHHDPRGLDQVTVRAKPSNLDALSVQIGTQHVDILVGVPVDVSQPTIEVKQNNSIEIGLKMIGQENRTQVDHFDKMVRFGLTSLKKRGIGRLCCARCRNEVLDGLDQLNMKWFALPSEDWEEFVEYWVCHEDMKIKSGDDGSGGNGLRKPKNNEGFLGDWFLELDLDWIDQITPSDQNICRIIGWRSQTCNFTLGEVEQSHQGKNYEDTSNDRAEKPCYSRPNRRWIRFYKRAIISSNHQQSNHPHKGIPDDDDRAFETSLIQDEISKLIESNGFYKILIKNLADSRSIGVNMLWIFCQTVSICYKLGTNQDSPQRLQRSKLMYVFFDDDGSLEDRKKMERFENGSPTHAMASLKTPSGSDRRIGEMALPKDHFELLRLKLRSGSIYTLGLPAPALYRPGLPSNQRPLDQFLSAQDARDQDELFQGIYSVAYL</sequence>
<dbReference type="GO" id="GO:0051865">
    <property type="term" value="P:protein autoubiquitination"/>
    <property type="evidence" value="ECO:0007669"/>
    <property type="project" value="TreeGrafter"/>
</dbReference>
<evidence type="ECO:0000313" key="2">
    <source>
        <dbReference type="Proteomes" id="UP000037035"/>
    </source>
</evidence>
<dbReference type="GO" id="GO:0031624">
    <property type="term" value="F:ubiquitin conjugating enzyme binding"/>
    <property type="evidence" value="ECO:0007669"/>
    <property type="project" value="TreeGrafter"/>
</dbReference>
<comment type="caution">
    <text evidence="1">The sequence shown here is derived from an EMBL/GenBank/DDBJ whole genome shotgun (WGS) entry which is preliminary data.</text>
</comment>
<name>A0A0L6UW96_9BASI</name>
<dbReference type="InterPro" id="IPR019193">
    <property type="entry name" value="UBQ-conj_enz_E2-bd_prot"/>
</dbReference>
<dbReference type="GO" id="GO:0005829">
    <property type="term" value="C:cytosol"/>
    <property type="evidence" value="ECO:0007669"/>
    <property type="project" value="TreeGrafter"/>
</dbReference>
<protein>
    <recommendedName>
        <fullName evidence="3">HECT domain-containing protein</fullName>
    </recommendedName>
</protein>